<reference evidence="3" key="1">
    <citation type="journal article" date="2019" name="Int. J. Syst. Evol. Microbiol.">
        <title>The Global Catalogue of Microorganisms (GCM) 10K type strain sequencing project: providing services to taxonomists for standard genome sequencing and annotation.</title>
        <authorList>
            <consortium name="The Broad Institute Genomics Platform"/>
            <consortium name="The Broad Institute Genome Sequencing Center for Infectious Disease"/>
            <person name="Wu L."/>
            <person name="Ma J."/>
        </authorList>
    </citation>
    <scope>NUCLEOTIDE SEQUENCE [LARGE SCALE GENOMIC DNA]</scope>
    <source>
        <strain evidence="3">CCUG 58938</strain>
    </source>
</reference>
<keyword evidence="1" id="KW-1133">Transmembrane helix</keyword>
<keyword evidence="3" id="KW-1185">Reference proteome</keyword>
<evidence type="ECO:0008006" key="4">
    <source>
        <dbReference type="Google" id="ProtNLM"/>
    </source>
</evidence>
<organism evidence="2 3">
    <name type="scientific">Ohtaekwangia kribbensis</name>
    <dbReference type="NCBI Taxonomy" id="688913"/>
    <lineage>
        <taxon>Bacteria</taxon>
        <taxon>Pseudomonadati</taxon>
        <taxon>Bacteroidota</taxon>
        <taxon>Cytophagia</taxon>
        <taxon>Cytophagales</taxon>
        <taxon>Fulvivirgaceae</taxon>
        <taxon>Ohtaekwangia</taxon>
    </lineage>
</organism>
<keyword evidence="1" id="KW-0812">Transmembrane</keyword>
<dbReference type="Proteomes" id="UP001597112">
    <property type="component" value="Unassembled WGS sequence"/>
</dbReference>
<protein>
    <recommendedName>
        <fullName evidence="4">Transcriptional regulator</fullName>
    </recommendedName>
</protein>
<evidence type="ECO:0000256" key="1">
    <source>
        <dbReference type="SAM" id="Phobius"/>
    </source>
</evidence>
<accession>A0ABW3JYQ2</accession>
<keyword evidence="1" id="KW-0472">Membrane</keyword>
<dbReference type="EMBL" id="JBHTKA010000001">
    <property type="protein sequence ID" value="MFD0998676.1"/>
    <property type="molecule type" value="Genomic_DNA"/>
</dbReference>
<evidence type="ECO:0000313" key="3">
    <source>
        <dbReference type="Proteomes" id="UP001597112"/>
    </source>
</evidence>
<gene>
    <name evidence="2" type="ORF">ACFQ21_05130</name>
</gene>
<name>A0ABW3JYQ2_9BACT</name>
<sequence>MFDQIKNTLDVISKNHAVSFKQLAKNTELGLLPADVEKLKTFLIDENIVQDFDGEGNQFGRDPRYSLTTYGTRFLREMKEFEVLDEILKYLVKNKTAYLEMQYICRQINVAFSPTYAPRLEHEGMVASVSDKSSYAYIISKSGENWILVSGGYRHQMTLQIEQSIKKFRATKEKMAVFPQTINNIQAENYFSATNSTIDKQGIFNEIKKEEKKNNWLETLSWIAAILVSLTVLYAFFKPIILDYIK</sequence>
<dbReference type="RefSeq" id="WP_377575758.1">
    <property type="nucleotide sequence ID" value="NZ_JBHTKA010000001.1"/>
</dbReference>
<evidence type="ECO:0000313" key="2">
    <source>
        <dbReference type="EMBL" id="MFD0998676.1"/>
    </source>
</evidence>
<feature type="transmembrane region" description="Helical" evidence="1">
    <location>
        <begin position="219"/>
        <end position="237"/>
    </location>
</feature>
<comment type="caution">
    <text evidence="2">The sequence shown here is derived from an EMBL/GenBank/DDBJ whole genome shotgun (WGS) entry which is preliminary data.</text>
</comment>
<proteinExistence type="predicted"/>